<dbReference type="Pfam" id="PF05816">
    <property type="entry name" value="TelA"/>
    <property type="match status" value="1"/>
</dbReference>
<dbReference type="EMBL" id="SLXA01000018">
    <property type="protein sequence ID" value="TCO82181.1"/>
    <property type="molecule type" value="Genomic_DNA"/>
</dbReference>
<sequence length="382" mass="42811">MSEAFKEFQTAPTLVFDEVPEMKEKAELAETAAKEPEPMDDSVLSEEERAMVDSFSQQIDLNNTNAILKYGAGVQKKMADFSEAALENVKSKDLGEVGDMLSNVVTELKSFDAEEESKGFFGGLFKKTSNKMVSMKAKYAKAEDNVMQICKSLEAHQVVLLKDIATLDKMYELNLTYFKELTMYILAGKKKLAQVRNEELPVLIQKAEASGLAEDAQAAKDLEGLCQRFEKKLHDLDLTRMISIQTAPQIRLVQNSDTVMVEKIQSTVVNTIPLWKSQMVLALGVEHSNQAAKAQQQVTDMTNELLKKNAETLKMASIETAKASERGIVDIETLKQTNESLISTLDEIMKIQTEGREKRLAAEGELRQMEDDLKKKLLEIRK</sequence>
<reference evidence="3 4" key="1">
    <citation type="submission" date="2019-03" db="EMBL/GenBank/DDBJ databases">
        <title>Genomic Encyclopedia of Type Strains, Phase IV (KMG-IV): sequencing the most valuable type-strain genomes for metagenomic binning, comparative biology and taxonomic classification.</title>
        <authorList>
            <person name="Goeker M."/>
        </authorList>
    </citation>
    <scope>NUCLEOTIDE SEQUENCE [LARGE SCALE GENOMIC DNA]</scope>
    <source>
        <strain evidence="3 4">DSM 28559</strain>
    </source>
</reference>
<dbReference type="PIRSF" id="PIRSF026508">
    <property type="entry name" value="TelA"/>
    <property type="match status" value="1"/>
</dbReference>
<name>A0A4R2LCR0_9FIRM</name>
<protein>
    <submittedName>
        <fullName evidence="3">Uncharacterized protein YaaN involved in tellurite resistance</fullName>
    </submittedName>
</protein>
<evidence type="ECO:0000313" key="3">
    <source>
        <dbReference type="EMBL" id="TCO82181.1"/>
    </source>
</evidence>
<proteinExistence type="inferred from homology"/>
<evidence type="ECO:0000256" key="2">
    <source>
        <dbReference type="PIRNR" id="PIRNR026508"/>
    </source>
</evidence>
<dbReference type="RefSeq" id="WP_132094013.1">
    <property type="nucleotide sequence ID" value="NZ_JANKAQ010000017.1"/>
</dbReference>
<keyword evidence="4" id="KW-1185">Reference proteome</keyword>
<dbReference type="AlphaFoldDB" id="A0A4R2LCR0"/>
<evidence type="ECO:0000256" key="1">
    <source>
        <dbReference type="ARBA" id="ARBA00005541"/>
    </source>
</evidence>
<dbReference type="PANTHER" id="PTHR38432:SF1">
    <property type="entry name" value="TELA-LIKE PROTEIN SAOUHSC_01408"/>
    <property type="match status" value="1"/>
</dbReference>
<dbReference type="InterPro" id="IPR008863">
    <property type="entry name" value="Toxic_anion-R_TelA"/>
</dbReference>
<dbReference type="PANTHER" id="PTHR38432">
    <property type="entry name" value="TELA-LIKE PROTEIN SAOUHSC_01408"/>
    <property type="match status" value="1"/>
</dbReference>
<gene>
    <name evidence="3" type="ORF">EV212_1189</name>
</gene>
<comment type="similarity">
    <text evidence="1 2">Belongs to the TelA family.</text>
</comment>
<accession>A0A4R2LCR0</accession>
<comment type="caution">
    <text evidence="3">The sequence shown here is derived from an EMBL/GenBank/DDBJ whole genome shotgun (WGS) entry which is preliminary data.</text>
</comment>
<dbReference type="OrthoDB" id="9768858at2"/>
<dbReference type="Proteomes" id="UP000295711">
    <property type="component" value="Unassembled WGS sequence"/>
</dbReference>
<evidence type="ECO:0000313" key="4">
    <source>
        <dbReference type="Proteomes" id="UP000295711"/>
    </source>
</evidence>
<organism evidence="3 4">
    <name type="scientific">Frisingicoccus caecimuris</name>
    <dbReference type="NCBI Taxonomy" id="1796636"/>
    <lineage>
        <taxon>Bacteria</taxon>
        <taxon>Bacillati</taxon>
        <taxon>Bacillota</taxon>
        <taxon>Clostridia</taxon>
        <taxon>Lachnospirales</taxon>
        <taxon>Lachnospiraceae</taxon>
        <taxon>Frisingicoccus</taxon>
    </lineage>
</organism>